<dbReference type="InterPro" id="IPR025622">
    <property type="entry name" value="YqzE"/>
</dbReference>
<accession>A0A9X3WAG2</accession>
<evidence type="ECO:0000313" key="2">
    <source>
        <dbReference type="Proteomes" id="UP001145069"/>
    </source>
</evidence>
<protein>
    <submittedName>
        <fullName evidence="1">YqzE family protein</fullName>
    </submittedName>
</protein>
<gene>
    <name evidence="1" type="ORF">NC799_01065</name>
</gene>
<dbReference type="RefSeq" id="WP_272444465.1">
    <property type="nucleotide sequence ID" value="NZ_JAMQKC010000001.1"/>
</dbReference>
<proteinExistence type="predicted"/>
<comment type="caution">
    <text evidence="1">The sequence shown here is derived from an EMBL/GenBank/DDBJ whole genome shotgun (WGS) entry which is preliminary data.</text>
</comment>
<dbReference type="EMBL" id="JAMQKC010000001">
    <property type="protein sequence ID" value="MDC3415505.1"/>
    <property type="molecule type" value="Genomic_DNA"/>
</dbReference>
<keyword evidence="2" id="KW-1185">Reference proteome</keyword>
<reference evidence="1" key="1">
    <citation type="submission" date="2022-06" db="EMBL/GenBank/DDBJ databases">
        <title>Aquibacillus sp. a new bacterium isolated from soil saline samples.</title>
        <authorList>
            <person name="Galisteo C."/>
            <person name="De La Haba R."/>
            <person name="Sanchez-Porro C."/>
            <person name="Ventosa A."/>
        </authorList>
    </citation>
    <scope>NUCLEOTIDE SEQUENCE</scope>
    <source>
        <strain evidence="1">3ASR75-54</strain>
    </source>
</reference>
<evidence type="ECO:0000313" key="1">
    <source>
        <dbReference type="EMBL" id="MDC3415505.1"/>
    </source>
</evidence>
<sequence>MSGNDYVKFMTQEIVKYMDMPQEERKKRKQNRTEQEYHLSNKWFGILPFAFKLLVKKKSSSSS</sequence>
<dbReference type="Proteomes" id="UP001145069">
    <property type="component" value="Unassembled WGS sequence"/>
</dbReference>
<organism evidence="1 2">
    <name type="scientific">Aquibacillus salsiterrae</name>
    <dbReference type="NCBI Taxonomy" id="2950439"/>
    <lineage>
        <taxon>Bacteria</taxon>
        <taxon>Bacillati</taxon>
        <taxon>Bacillota</taxon>
        <taxon>Bacilli</taxon>
        <taxon>Bacillales</taxon>
        <taxon>Bacillaceae</taxon>
        <taxon>Aquibacillus</taxon>
    </lineage>
</organism>
<dbReference type="Pfam" id="PF14038">
    <property type="entry name" value="YqzE"/>
    <property type="match status" value="1"/>
</dbReference>
<name>A0A9X3WAG2_9BACI</name>
<dbReference type="AlphaFoldDB" id="A0A9X3WAG2"/>